<reference evidence="7" key="1">
    <citation type="journal article" date="2017" name="Nature">
        <title>The sunflower genome provides insights into oil metabolism, flowering and Asterid evolution.</title>
        <authorList>
            <person name="Badouin H."/>
            <person name="Gouzy J."/>
            <person name="Grassa C.J."/>
            <person name="Murat F."/>
            <person name="Staton S.E."/>
            <person name="Cottret L."/>
            <person name="Lelandais-Briere C."/>
            <person name="Owens G.L."/>
            <person name="Carrere S."/>
            <person name="Mayjonade B."/>
            <person name="Legrand L."/>
            <person name="Gill N."/>
            <person name="Kane N.C."/>
            <person name="Bowers J.E."/>
            <person name="Hubner S."/>
            <person name="Bellec A."/>
            <person name="Berard A."/>
            <person name="Berges H."/>
            <person name="Blanchet N."/>
            <person name="Boniface M.C."/>
            <person name="Brunel D."/>
            <person name="Catrice O."/>
            <person name="Chaidir N."/>
            <person name="Claudel C."/>
            <person name="Donnadieu C."/>
            <person name="Faraut T."/>
            <person name="Fievet G."/>
            <person name="Helmstetter N."/>
            <person name="King M."/>
            <person name="Knapp S.J."/>
            <person name="Lai Z."/>
            <person name="Le Paslier M.C."/>
            <person name="Lippi Y."/>
            <person name="Lorenzon L."/>
            <person name="Mandel J.R."/>
            <person name="Marage G."/>
            <person name="Marchand G."/>
            <person name="Marquand E."/>
            <person name="Bret-Mestries E."/>
            <person name="Morien E."/>
            <person name="Nambeesan S."/>
            <person name="Nguyen T."/>
            <person name="Pegot-Espagnet P."/>
            <person name="Pouilly N."/>
            <person name="Raftis F."/>
            <person name="Sallet E."/>
            <person name="Schiex T."/>
            <person name="Thomas J."/>
            <person name="Vandecasteele C."/>
            <person name="Vares D."/>
            <person name="Vear F."/>
            <person name="Vautrin S."/>
            <person name="Crespi M."/>
            <person name="Mangin B."/>
            <person name="Burke J.M."/>
            <person name="Salse J."/>
            <person name="Munos S."/>
            <person name="Vincourt P."/>
            <person name="Rieseberg L.H."/>
            <person name="Langlade N.B."/>
        </authorList>
    </citation>
    <scope>NUCLEOTIDE SEQUENCE</scope>
    <source>
        <tissue evidence="7">Leaves</tissue>
    </source>
</reference>
<evidence type="ECO:0000313" key="7">
    <source>
        <dbReference type="EMBL" id="KAF5803615.1"/>
    </source>
</evidence>
<accession>A0A9K3NL28</accession>
<gene>
    <name evidence="7" type="ORF">HanXRQr2_Chr06g0273461</name>
</gene>
<dbReference type="EMBL" id="MNCJ02000321">
    <property type="protein sequence ID" value="KAF5803615.1"/>
    <property type="molecule type" value="Genomic_DNA"/>
</dbReference>
<dbReference type="PANTHER" id="PTHR36083:SF1">
    <property type="entry name" value="LARGE RIBOSOMAL SUBUNIT PROTEIN BL32C"/>
    <property type="match status" value="1"/>
</dbReference>
<evidence type="ECO:0000256" key="4">
    <source>
        <dbReference type="ARBA" id="ARBA00023274"/>
    </source>
</evidence>
<evidence type="ECO:0000313" key="8">
    <source>
        <dbReference type="Proteomes" id="UP000215914"/>
    </source>
</evidence>
<dbReference type="PANTHER" id="PTHR36083">
    <property type="entry name" value="50S RIBOSOMAL PROTEIN L32, CHLOROPLASTIC"/>
    <property type="match status" value="1"/>
</dbReference>
<comment type="caution">
    <text evidence="7">The sequence shown here is derived from an EMBL/GenBank/DDBJ whole genome shotgun (WGS) entry which is preliminary data.</text>
</comment>
<comment type="subcellular location">
    <subcellularLocation>
        <location evidence="1">Plastid</location>
        <location evidence="1">Chloroplast</location>
    </subcellularLocation>
</comment>
<organism evidence="7 8">
    <name type="scientific">Helianthus annuus</name>
    <name type="common">Common sunflower</name>
    <dbReference type="NCBI Taxonomy" id="4232"/>
    <lineage>
        <taxon>Eukaryota</taxon>
        <taxon>Viridiplantae</taxon>
        <taxon>Streptophyta</taxon>
        <taxon>Embryophyta</taxon>
        <taxon>Tracheophyta</taxon>
        <taxon>Spermatophyta</taxon>
        <taxon>Magnoliopsida</taxon>
        <taxon>eudicotyledons</taxon>
        <taxon>Gunneridae</taxon>
        <taxon>Pentapetalae</taxon>
        <taxon>asterids</taxon>
        <taxon>campanulids</taxon>
        <taxon>Asterales</taxon>
        <taxon>Asteraceae</taxon>
        <taxon>Asteroideae</taxon>
        <taxon>Heliantheae alliance</taxon>
        <taxon>Heliantheae</taxon>
        <taxon>Helianthus</taxon>
    </lineage>
</organism>
<dbReference type="GO" id="GO:0006412">
    <property type="term" value="P:translation"/>
    <property type="evidence" value="ECO:0007669"/>
    <property type="project" value="InterPro"/>
</dbReference>
<sequence length="53" mass="5970">MIPKKRTSISKKRIRKNIWKRKGYGAALKALSLGKSLSTGSSKSFFVRQTNKS</sequence>
<evidence type="ECO:0000256" key="2">
    <source>
        <dbReference type="ARBA" id="ARBA00008560"/>
    </source>
</evidence>
<proteinExistence type="inferred from homology"/>
<dbReference type="InterPro" id="IPR002677">
    <property type="entry name" value="Ribosomal_bL32"/>
</dbReference>
<reference evidence="7" key="2">
    <citation type="submission" date="2020-06" db="EMBL/GenBank/DDBJ databases">
        <title>Helianthus annuus Genome sequencing and assembly Release 2.</title>
        <authorList>
            <person name="Gouzy J."/>
            <person name="Langlade N."/>
            <person name="Munos S."/>
        </authorList>
    </citation>
    <scope>NUCLEOTIDE SEQUENCE</scope>
    <source>
        <tissue evidence="7">Leaves</tissue>
    </source>
</reference>
<keyword evidence="8" id="KW-1185">Reference proteome</keyword>
<dbReference type="Gramene" id="mRNA:HanXRQr2_Chr06g0273461">
    <property type="protein sequence ID" value="mRNA:HanXRQr2_Chr06g0273461"/>
    <property type="gene ID" value="HanXRQr2_Chr06g0273461"/>
</dbReference>
<keyword evidence="3 7" id="KW-0689">Ribosomal protein</keyword>
<evidence type="ECO:0000256" key="6">
    <source>
        <dbReference type="ARBA" id="ARBA00035431"/>
    </source>
</evidence>
<name>A0A9K3NL28_HELAN</name>
<dbReference type="GO" id="GO:0003735">
    <property type="term" value="F:structural constituent of ribosome"/>
    <property type="evidence" value="ECO:0007669"/>
    <property type="project" value="InterPro"/>
</dbReference>
<dbReference type="InterPro" id="IPR044958">
    <property type="entry name" value="Ribosomal_bL32_plant/cyanobact"/>
</dbReference>
<evidence type="ECO:0000256" key="5">
    <source>
        <dbReference type="ARBA" id="ARBA00035280"/>
    </source>
</evidence>
<dbReference type="GO" id="GO:0015934">
    <property type="term" value="C:large ribosomal subunit"/>
    <property type="evidence" value="ECO:0007669"/>
    <property type="project" value="InterPro"/>
</dbReference>
<protein>
    <recommendedName>
        <fullName evidence="5">Large ribosomal subunit protein bL32c</fullName>
    </recommendedName>
    <alternativeName>
        <fullName evidence="6">50S ribosomal protein L32, chloroplastic</fullName>
    </alternativeName>
</protein>
<dbReference type="HAMAP" id="MF_00340">
    <property type="entry name" value="Ribosomal_bL32"/>
    <property type="match status" value="1"/>
</dbReference>
<dbReference type="GO" id="GO:0009507">
    <property type="term" value="C:chloroplast"/>
    <property type="evidence" value="ECO:0007669"/>
    <property type="project" value="UniProtKB-SubCell"/>
</dbReference>
<dbReference type="GO" id="GO:0003729">
    <property type="term" value="F:mRNA binding"/>
    <property type="evidence" value="ECO:0000318"/>
    <property type="project" value="GO_Central"/>
</dbReference>
<dbReference type="AlphaFoldDB" id="A0A9K3NL28"/>
<evidence type="ECO:0000256" key="3">
    <source>
        <dbReference type="ARBA" id="ARBA00022980"/>
    </source>
</evidence>
<comment type="similarity">
    <text evidence="2">Belongs to the bacterial ribosomal protein bL32 family.</text>
</comment>
<dbReference type="Proteomes" id="UP000215914">
    <property type="component" value="Unassembled WGS sequence"/>
</dbReference>
<evidence type="ECO:0000256" key="1">
    <source>
        <dbReference type="ARBA" id="ARBA00004229"/>
    </source>
</evidence>
<keyword evidence="4" id="KW-0687">Ribonucleoprotein</keyword>